<feature type="region of interest" description="Disordered" evidence="1">
    <location>
        <begin position="1"/>
        <end position="36"/>
    </location>
</feature>
<feature type="domain" description="AMP-binding enzyme C-terminal" evidence="2">
    <location>
        <begin position="2"/>
        <end position="67"/>
    </location>
</feature>
<dbReference type="AlphaFoldDB" id="A0A1V3W8Q0"/>
<dbReference type="Gene3D" id="3.30.300.30">
    <property type="match status" value="1"/>
</dbReference>
<organism evidence="3 4">
    <name type="scientific">Mycobacterium kansasii</name>
    <dbReference type="NCBI Taxonomy" id="1768"/>
    <lineage>
        <taxon>Bacteria</taxon>
        <taxon>Bacillati</taxon>
        <taxon>Actinomycetota</taxon>
        <taxon>Actinomycetes</taxon>
        <taxon>Mycobacteriales</taxon>
        <taxon>Mycobacteriaceae</taxon>
        <taxon>Mycobacterium</taxon>
    </lineage>
</organism>
<protein>
    <recommendedName>
        <fullName evidence="2">AMP-binding enzyme C-terminal domain-containing protein</fullName>
    </recommendedName>
</protein>
<accession>A0A1V3W8Q0</accession>
<reference evidence="3 4" key="1">
    <citation type="submission" date="2017-02" db="EMBL/GenBank/DDBJ databases">
        <title>Complete genome sequences of Mycobacterium kansasii strains isolated from rhesus macaques.</title>
        <authorList>
            <person name="Panda A."/>
            <person name="Nagaraj S."/>
            <person name="Zhao X."/>
            <person name="Tettelin H."/>
            <person name="Detolla L.J."/>
        </authorList>
    </citation>
    <scope>NUCLEOTIDE SEQUENCE [LARGE SCALE GENOMIC DNA]</scope>
    <source>
        <strain evidence="3 4">11-3469</strain>
    </source>
</reference>
<evidence type="ECO:0000259" key="2">
    <source>
        <dbReference type="Pfam" id="PF13193"/>
    </source>
</evidence>
<name>A0A1V3W8Q0_MYCKA</name>
<evidence type="ECO:0000313" key="4">
    <source>
        <dbReference type="Proteomes" id="UP000188532"/>
    </source>
</evidence>
<evidence type="ECO:0000313" key="3">
    <source>
        <dbReference type="EMBL" id="OOK63369.1"/>
    </source>
</evidence>
<comment type="caution">
    <text evidence="3">The sequence shown here is derived from an EMBL/GenBank/DDBJ whole genome shotgun (WGS) entry which is preliminary data.</text>
</comment>
<dbReference type="InterPro" id="IPR045851">
    <property type="entry name" value="AMP-bd_C_sf"/>
</dbReference>
<sequence>MAEAAVIGKPDPTSARSSKPCHPQGRFRRRRRPAPQLLGHARKRLGAAVAPKEIQFVDALPHTSSGKIMRRLLKAPNSGYPKAIRRPWRT</sequence>
<proteinExistence type="predicted"/>
<gene>
    <name evidence="3" type="ORF">BZL29_8531</name>
</gene>
<dbReference type="EMBL" id="MVBN01000020">
    <property type="protein sequence ID" value="OOK63369.1"/>
    <property type="molecule type" value="Genomic_DNA"/>
</dbReference>
<dbReference type="Proteomes" id="UP000188532">
    <property type="component" value="Unassembled WGS sequence"/>
</dbReference>
<dbReference type="InterPro" id="IPR025110">
    <property type="entry name" value="AMP-bd_C"/>
</dbReference>
<dbReference type="SUPFAM" id="SSF56801">
    <property type="entry name" value="Acetyl-CoA synthetase-like"/>
    <property type="match status" value="1"/>
</dbReference>
<evidence type="ECO:0000256" key="1">
    <source>
        <dbReference type="SAM" id="MobiDB-lite"/>
    </source>
</evidence>
<dbReference type="Pfam" id="PF13193">
    <property type="entry name" value="AMP-binding_C"/>
    <property type="match status" value="1"/>
</dbReference>